<dbReference type="SMART" id="SM00871">
    <property type="entry name" value="AraC_E_bind"/>
    <property type="match status" value="1"/>
</dbReference>
<evidence type="ECO:0000313" key="2">
    <source>
        <dbReference type="EMBL" id="KSU78039.1"/>
    </source>
</evidence>
<keyword evidence="3" id="KW-1185">Reference proteome</keyword>
<dbReference type="SUPFAM" id="SSF55136">
    <property type="entry name" value="Probable bacterial effector-binding domain"/>
    <property type="match status" value="1"/>
</dbReference>
<evidence type="ECO:0000313" key="3">
    <source>
        <dbReference type="Proteomes" id="UP000053199"/>
    </source>
</evidence>
<sequence>MNDSTTRPGRAPQRIHLTEQPVAVVRGRVPMASLPDFLGRAFGTVMAAVRRQGAGPSGPPFARYFGMPGESVDVEAGFPVEGSFTAADGVLSGSLPESDGVEALHVGPYDTLGQTYDAIRQFMGAEGLVPAGNMWEYYLSDPDKEPDPAAWQTRVVWPVNADPSR</sequence>
<reference evidence="2 3" key="1">
    <citation type="journal article" date="2014" name="Arch. Microbiol.">
        <title>Arthrobacter enclensis sp. nov., isolated from sediment sample.</title>
        <authorList>
            <person name="Dastager S.G."/>
            <person name="Liu Q."/>
            <person name="Tang S.K."/>
            <person name="Krishnamurthi S."/>
            <person name="Lee J.C."/>
            <person name="Li W.J."/>
        </authorList>
    </citation>
    <scope>NUCLEOTIDE SEQUENCE [LARGE SCALE GENOMIC DNA]</scope>
    <source>
        <strain evidence="2 3">NIO-1008</strain>
    </source>
</reference>
<dbReference type="Gene3D" id="3.20.80.10">
    <property type="entry name" value="Regulatory factor, effector binding domain"/>
    <property type="match status" value="1"/>
</dbReference>
<dbReference type="OrthoDB" id="795001at2"/>
<dbReference type="AlphaFoldDB" id="A0A0V8ITE5"/>
<dbReference type="InterPro" id="IPR029442">
    <property type="entry name" value="GyrI-like"/>
</dbReference>
<evidence type="ECO:0000259" key="1">
    <source>
        <dbReference type="SMART" id="SM00871"/>
    </source>
</evidence>
<dbReference type="STRING" id="993070.AS031_07485"/>
<comment type="caution">
    <text evidence="2">The sequence shown here is derived from an EMBL/GenBank/DDBJ whole genome shotgun (WGS) entry which is preliminary data.</text>
</comment>
<protein>
    <submittedName>
        <fullName evidence="2">AraC family transcriptional regulator</fullName>
    </submittedName>
</protein>
<organism evidence="2 3">
    <name type="scientific">Pseudarthrobacter enclensis</name>
    <dbReference type="NCBI Taxonomy" id="993070"/>
    <lineage>
        <taxon>Bacteria</taxon>
        <taxon>Bacillati</taxon>
        <taxon>Actinomycetota</taxon>
        <taxon>Actinomycetes</taxon>
        <taxon>Micrococcales</taxon>
        <taxon>Micrococcaceae</taxon>
        <taxon>Pseudarthrobacter</taxon>
    </lineage>
</organism>
<name>A0A0V8ITE5_9MICC</name>
<feature type="domain" description="AraC effector-binding" evidence="1">
    <location>
        <begin position="10"/>
        <end position="160"/>
    </location>
</feature>
<accession>A0A0V8ITE5</accession>
<dbReference type="Pfam" id="PF06445">
    <property type="entry name" value="GyrI-like"/>
    <property type="match status" value="1"/>
</dbReference>
<gene>
    <name evidence="2" type="ORF">AS031_07485</name>
</gene>
<dbReference type="Proteomes" id="UP000053199">
    <property type="component" value="Unassembled WGS sequence"/>
</dbReference>
<dbReference type="InterPro" id="IPR011256">
    <property type="entry name" value="Reg_factor_effector_dom_sf"/>
</dbReference>
<dbReference type="InterPro" id="IPR010499">
    <property type="entry name" value="AraC_E-bd"/>
</dbReference>
<dbReference type="RefSeq" id="WP_058267629.1">
    <property type="nucleotide sequence ID" value="NZ_FMAZ01000002.1"/>
</dbReference>
<proteinExistence type="predicted"/>
<dbReference type="EMBL" id="LNQM01000002">
    <property type="protein sequence ID" value="KSU78039.1"/>
    <property type="molecule type" value="Genomic_DNA"/>
</dbReference>